<evidence type="ECO:0000313" key="1">
    <source>
        <dbReference type="EMBL" id="EKO31818.1"/>
    </source>
</evidence>
<dbReference type="AlphaFoldDB" id="A0A0E2B8Y4"/>
<dbReference type="Gene3D" id="3.40.50.1010">
    <property type="entry name" value="5'-nuclease"/>
    <property type="match status" value="1"/>
</dbReference>
<accession>A0A0E2B8Y4</accession>
<name>A0A0E2B8Y4_9LEPT</name>
<sequence>MKALDTFQTYKLSLQINDALIGHAALAFHTPIYTFNRKHFSIINGLEIIEPYRRK</sequence>
<dbReference type="InterPro" id="IPR029060">
    <property type="entry name" value="PIN-like_dom_sf"/>
</dbReference>
<dbReference type="SUPFAM" id="SSF88723">
    <property type="entry name" value="PIN domain-like"/>
    <property type="match status" value="1"/>
</dbReference>
<gene>
    <name evidence="1" type="ORF">LEP1GSC179_0575</name>
</gene>
<evidence type="ECO:0000313" key="2">
    <source>
        <dbReference type="Proteomes" id="UP000006329"/>
    </source>
</evidence>
<proteinExistence type="predicted"/>
<keyword evidence="2" id="KW-1185">Reference proteome</keyword>
<comment type="caution">
    <text evidence="1">The sequence shown here is derived from an EMBL/GenBank/DDBJ whole genome shotgun (WGS) entry which is preliminary data.</text>
</comment>
<dbReference type="Proteomes" id="UP000006329">
    <property type="component" value="Unassembled WGS sequence"/>
</dbReference>
<evidence type="ECO:0008006" key="3">
    <source>
        <dbReference type="Google" id="ProtNLM"/>
    </source>
</evidence>
<protein>
    <recommendedName>
        <fullName evidence="3">Toxin-antitoxin system, toxin component, PIN family</fullName>
    </recommendedName>
</protein>
<dbReference type="RefSeq" id="WP_004485358.1">
    <property type="nucleotide sequence ID" value="NZ_AHON02000088.1"/>
</dbReference>
<reference evidence="1" key="1">
    <citation type="submission" date="2012-10" db="EMBL/GenBank/DDBJ databases">
        <authorList>
            <person name="Harkins D.M."/>
            <person name="Durkin A.S."/>
            <person name="Brinkac L.M."/>
            <person name="Haft D.H."/>
            <person name="Selengut J.D."/>
            <person name="Sanka R."/>
            <person name="DePew J."/>
            <person name="Purushe J."/>
            <person name="Matthias M.A."/>
            <person name="Vinetz J.M."/>
            <person name="Sutton G.G."/>
            <person name="Nierman W.C."/>
            <person name="Fouts D.E."/>
        </authorList>
    </citation>
    <scope>NUCLEOTIDE SEQUENCE [LARGE SCALE GENOMIC DNA]</scope>
    <source>
        <strain evidence="1">MOR084</strain>
    </source>
</reference>
<dbReference type="EMBL" id="AHON02000088">
    <property type="protein sequence ID" value="EKO31818.1"/>
    <property type="molecule type" value="Genomic_DNA"/>
</dbReference>
<organism evidence="1 2">
    <name type="scientific">Leptospira santarosai str. MOR084</name>
    <dbReference type="NCBI Taxonomy" id="1049984"/>
    <lineage>
        <taxon>Bacteria</taxon>
        <taxon>Pseudomonadati</taxon>
        <taxon>Spirochaetota</taxon>
        <taxon>Spirochaetia</taxon>
        <taxon>Leptospirales</taxon>
        <taxon>Leptospiraceae</taxon>
        <taxon>Leptospira</taxon>
    </lineage>
</organism>